<reference evidence="2 3" key="1">
    <citation type="journal article" date="2024" name="Appl. Environ. Microbiol.">
        <title>Pontiella agarivorans sp. nov., a novel marine anaerobic bacterium capable of degrading macroalgal polysaccharides and fixing nitrogen.</title>
        <authorList>
            <person name="Liu N."/>
            <person name="Kivenson V."/>
            <person name="Peng X."/>
            <person name="Cui Z."/>
            <person name="Lankiewicz T.S."/>
            <person name="Gosselin K.M."/>
            <person name="English C.J."/>
            <person name="Blair E.M."/>
            <person name="O'Malley M.A."/>
            <person name="Valentine D.L."/>
        </authorList>
    </citation>
    <scope>NUCLEOTIDE SEQUENCE [LARGE SCALE GENOMIC DNA]</scope>
    <source>
        <strain evidence="2 3">NLcol2</strain>
    </source>
</reference>
<proteinExistence type="predicted"/>
<keyword evidence="2" id="KW-0808">Transferase</keyword>
<keyword evidence="3" id="KW-1185">Reference proteome</keyword>
<dbReference type="RefSeq" id="WP_322607552.1">
    <property type="nucleotide sequence ID" value="NZ_JARVCO010000004.1"/>
</dbReference>
<name>A0ABU5MU55_9BACT</name>
<dbReference type="EC" id="2.4.-.-" evidence="2"/>
<accession>A0ABU5MU55</accession>
<evidence type="ECO:0000313" key="3">
    <source>
        <dbReference type="Proteomes" id="UP001290861"/>
    </source>
</evidence>
<gene>
    <name evidence="2" type="ORF">P9H32_03855</name>
</gene>
<dbReference type="EMBL" id="JARVCO010000004">
    <property type="protein sequence ID" value="MDZ8117749.1"/>
    <property type="molecule type" value="Genomic_DNA"/>
</dbReference>
<dbReference type="Pfam" id="PF04230">
    <property type="entry name" value="PS_pyruv_trans"/>
    <property type="match status" value="1"/>
</dbReference>
<protein>
    <submittedName>
        <fullName evidence="2">Polysaccharide pyruvyl transferase family protein</fullName>
        <ecNumber evidence="2">2.4.-.-</ecNumber>
    </submittedName>
</protein>
<dbReference type="InterPro" id="IPR007345">
    <property type="entry name" value="Polysacch_pyruvyl_Trfase"/>
</dbReference>
<feature type="domain" description="Polysaccharide pyruvyl transferase" evidence="1">
    <location>
        <begin position="20"/>
        <end position="304"/>
    </location>
</feature>
<dbReference type="Proteomes" id="UP001290861">
    <property type="component" value="Unassembled WGS sequence"/>
</dbReference>
<organism evidence="2 3">
    <name type="scientific">Pontiella agarivorans</name>
    <dbReference type="NCBI Taxonomy" id="3038953"/>
    <lineage>
        <taxon>Bacteria</taxon>
        <taxon>Pseudomonadati</taxon>
        <taxon>Kiritimatiellota</taxon>
        <taxon>Kiritimatiellia</taxon>
        <taxon>Kiritimatiellales</taxon>
        <taxon>Pontiellaceae</taxon>
        <taxon>Pontiella</taxon>
    </lineage>
</organism>
<comment type="caution">
    <text evidence="2">The sequence shown here is derived from an EMBL/GenBank/DDBJ whole genome shotgun (WGS) entry which is preliminary data.</text>
</comment>
<evidence type="ECO:0000259" key="1">
    <source>
        <dbReference type="Pfam" id="PF04230"/>
    </source>
</evidence>
<keyword evidence="2" id="KW-0328">Glycosyltransferase</keyword>
<sequence length="375" mass="42116">MNNHSVAIITFHLWINGNLNYGATLQAFALARVVAEMGFPVQLIDYIPEPLPANDVFRSVYRRIFRWKVSRRIPAAKRKGFEEFLRTHGYLSRNRYTSLEALRANPPEADIYLAGSDQIWNTQIFHGELYRAYFLDFGTPKARISYASSFGSANNEQKYDAEIGILLSEFSHLAVRESSGAEIAKRLLPGTQQVETVVDPTLLLEDYTPFVRSVDAQGCLLAYLFHPLEAEVDTLKKTARNLGLIPAVISDSPSAVFDGCRIISCNSPAEWLGAFQGASAVVTNSFHGTVFSTLFETPFVSLLSDEQGIANRNTRVLNLASKLGVENQLLNQYDPELWTEKLRAPINWEAVRSLLMEERSQSKEYLARALTELKN</sequence>
<evidence type="ECO:0000313" key="2">
    <source>
        <dbReference type="EMBL" id="MDZ8117749.1"/>
    </source>
</evidence>
<dbReference type="GO" id="GO:0016757">
    <property type="term" value="F:glycosyltransferase activity"/>
    <property type="evidence" value="ECO:0007669"/>
    <property type="project" value="UniProtKB-KW"/>
</dbReference>